<dbReference type="SUPFAM" id="SSF102462">
    <property type="entry name" value="Peptidyl-tRNA hydrolase II"/>
    <property type="match status" value="1"/>
</dbReference>
<dbReference type="EMBL" id="JBHTLK010000124">
    <property type="protein sequence ID" value="MFD1149823.1"/>
    <property type="molecule type" value="Genomic_DNA"/>
</dbReference>
<dbReference type="InterPro" id="IPR018988">
    <property type="entry name" value="DUF2000"/>
</dbReference>
<sequence length="143" mass="14992">MTESPTLRAAIVVHKRLEPAAAANAAAILMGQLAHLEPRLYAAGGVVGLDGVRHAGIRFDTVVLTGRPGQVEKLLAAAVDEGLPHAAFSAKGRELSNSFEEYRELVARSTAADVDVFAVGVVGEESRVRALTKPFSSYRGAVG</sequence>
<dbReference type="RefSeq" id="WP_380725359.1">
    <property type="nucleotide sequence ID" value="NZ_JBHTLK010000124.1"/>
</dbReference>
<keyword evidence="2" id="KW-1185">Reference proteome</keyword>
<organism evidence="1 2">
    <name type="scientific">Saccharothrix hoggarensis</name>
    <dbReference type="NCBI Taxonomy" id="913853"/>
    <lineage>
        <taxon>Bacteria</taxon>
        <taxon>Bacillati</taxon>
        <taxon>Actinomycetota</taxon>
        <taxon>Actinomycetes</taxon>
        <taxon>Pseudonocardiales</taxon>
        <taxon>Pseudonocardiaceae</taxon>
        <taxon>Saccharothrix</taxon>
    </lineage>
</organism>
<gene>
    <name evidence="1" type="ORF">ACFQ3T_22040</name>
</gene>
<evidence type="ECO:0000313" key="2">
    <source>
        <dbReference type="Proteomes" id="UP001597168"/>
    </source>
</evidence>
<protein>
    <submittedName>
        <fullName evidence="1">DUF2000 family protein</fullName>
    </submittedName>
</protein>
<dbReference type="InterPro" id="IPR023476">
    <property type="entry name" value="Pep_tRNA_hydro_II_dom_sf"/>
</dbReference>
<evidence type="ECO:0000313" key="1">
    <source>
        <dbReference type="EMBL" id="MFD1149823.1"/>
    </source>
</evidence>
<dbReference type="Gene3D" id="3.40.1490.10">
    <property type="entry name" value="Bit1"/>
    <property type="match status" value="1"/>
</dbReference>
<comment type="caution">
    <text evidence="1">The sequence shown here is derived from an EMBL/GenBank/DDBJ whole genome shotgun (WGS) entry which is preliminary data.</text>
</comment>
<proteinExistence type="predicted"/>
<dbReference type="Pfam" id="PF09391">
    <property type="entry name" value="DUF2000"/>
    <property type="match status" value="1"/>
</dbReference>
<accession>A0ABW3QY95</accession>
<name>A0ABW3QY95_9PSEU</name>
<dbReference type="Proteomes" id="UP001597168">
    <property type="component" value="Unassembled WGS sequence"/>
</dbReference>
<reference evidence="2" key="1">
    <citation type="journal article" date="2019" name="Int. J. Syst. Evol. Microbiol.">
        <title>The Global Catalogue of Microorganisms (GCM) 10K type strain sequencing project: providing services to taxonomists for standard genome sequencing and annotation.</title>
        <authorList>
            <consortium name="The Broad Institute Genomics Platform"/>
            <consortium name="The Broad Institute Genome Sequencing Center for Infectious Disease"/>
            <person name="Wu L."/>
            <person name="Ma J."/>
        </authorList>
    </citation>
    <scope>NUCLEOTIDE SEQUENCE [LARGE SCALE GENOMIC DNA]</scope>
    <source>
        <strain evidence="2">CCUG 60214</strain>
    </source>
</reference>